<accession>A0ABY5I117</accession>
<keyword evidence="1" id="KW-1133">Transmembrane helix</keyword>
<keyword evidence="1" id="KW-0812">Transmembrane</keyword>
<feature type="transmembrane region" description="Helical" evidence="1">
    <location>
        <begin position="24"/>
        <end position="41"/>
    </location>
</feature>
<proteinExistence type="predicted"/>
<dbReference type="EMBL" id="CP101620">
    <property type="protein sequence ID" value="UTY39049.1"/>
    <property type="molecule type" value="Genomic_DNA"/>
</dbReference>
<feature type="transmembrane region" description="Helical" evidence="1">
    <location>
        <begin position="53"/>
        <end position="74"/>
    </location>
</feature>
<feature type="transmembrane region" description="Helical" evidence="1">
    <location>
        <begin position="86"/>
        <end position="111"/>
    </location>
</feature>
<reference evidence="2" key="1">
    <citation type="submission" date="2022-07" db="EMBL/GenBank/DDBJ databases">
        <title>Faecal culturing of patients with breast cancer.</title>
        <authorList>
            <person name="Teng N.M.Y."/>
            <person name="Kiu R."/>
            <person name="Evans R."/>
            <person name="Baker D.J."/>
            <person name="Zenner C."/>
            <person name="Robinson S.D."/>
            <person name="Hall L.J."/>
        </authorList>
    </citation>
    <scope>NUCLEOTIDE SEQUENCE</scope>
    <source>
        <strain evidence="2">LH1062</strain>
    </source>
</reference>
<evidence type="ECO:0000313" key="2">
    <source>
        <dbReference type="EMBL" id="UTY39049.1"/>
    </source>
</evidence>
<evidence type="ECO:0000313" key="3">
    <source>
        <dbReference type="Proteomes" id="UP001060112"/>
    </source>
</evidence>
<organism evidence="2 3">
    <name type="scientific">Allocoprobacillus halotolerans</name>
    <dbReference type="NCBI Taxonomy" id="2944914"/>
    <lineage>
        <taxon>Bacteria</taxon>
        <taxon>Bacillati</taxon>
        <taxon>Bacillota</taxon>
        <taxon>Erysipelotrichia</taxon>
        <taxon>Erysipelotrichales</taxon>
        <taxon>Erysipelotrichaceae</taxon>
        <taxon>Allocoprobacillus</taxon>
    </lineage>
</organism>
<keyword evidence="1" id="KW-0472">Membrane</keyword>
<dbReference type="RefSeq" id="WP_290139886.1">
    <property type="nucleotide sequence ID" value="NZ_CP101620.1"/>
</dbReference>
<protein>
    <submittedName>
        <fullName evidence="2">Uncharacterized protein</fullName>
    </submittedName>
</protein>
<gene>
    <name evidence="2" type="ORF">NMU03_15950</name>
</gene>
<dbReference type="Proteomes" id="UP001060112">
    <property type="component" value="Chromosome"/>
</dbReference>
<name>A0ABY5I117_9FIRM</name>
<sequence>MIYEKRFRSLLTKFHLLAKQKQRIIKWYLVSLGMIFAYTFINHQLDARNYFRPFISIMIELFLLIDVFLIPFILVIKEILSETKNFISRFIQTILSITGLSIITIIIFFIFSLSNKSIINSNTVHISSEGNNLYIENTVWLESRNHIDIYQIEKIIFIKLIGSY</sequence>
<keyword evidence="3" id="KW-1185">Reference proteome</keyword>
<evidence type="ECO:0000256" key="1">
    <source>
        <dbReference type="SAM" id="Phobius"/>
    </source>
</evidence>